<dbReference type="SUPFAM" id="SSF82153">
    <property type="entry name" value="FAS1 domain"/>
    <property type="match status" value="2"/>
</dbReference>
<dbReference type="Pfam" id="PF02469">
    <property type="entry name" value="Fasciclin"/>
    <property type="match status" value="2"/>
</dbReference>
<reference evidence="2" key="1">
    <citation type="submission" date="2020-05" db="EMBL/GenBank/DDBJ databases">
        <title>Phylogenomic resolution of chytrid fungi.</title>
        <authorList>
            <person name="Stajich J.E."/>
            <person name="Amses K."/>
            <person name="Simmons R."/>
            <person name="Seto K."/>
            <person name="Myers J."/>
            <person name="Bonds A."/>
            <person name="Quandt C.A."/>
            <person name="Barry K."/>
            <person name="Liu P."/>
            <person name="Grigoriev I."/>
            <person name="Longcore J.E."/>
            <person name="James T.Y."/>
        </authorList>
    </citation>
    <scope>NUCLEOTIDE SEQUENCE</scope>
    <source>
        <strain evidence="2">PLAUS21</strain>
    </source>
</reference>
<sequence>MKLFLIASIVNAIVLNFQQPLKVKEQTLLQVIQSRPDLVVLGQLLAERPEFETALSDPNADLTVFAPLDSAFSKIGHPPPPEAVTEILFYHLVNGTIPSSNLLDGDLLESGLTLESLDGQNQVIKVTTKDTGLITLNYHSVVHESDIVASNGVIHTVEKIVLPPPSLFFTAAHLPLKYAGFILALKYTGLDDIVRSQNSLTVFAPTNKAFQQLGWAKLRFLFSPAGKRILTTGLKSHIAPKILYTETAFAHTLPFVVQTLNIPLLVKADAKAKTILLNGIAHVEDFDVIGANGVLHGIDSFIGVDSADDQVPDDWVHILNKN</sequence>
<gene>
    <name evidence="2" type="ORF">HK103_005647</name>
</gene>
<dbReference type="InterPro" id="IPR036378">
    <property type="entry name" value="FAS1_dom_sf"/>
</dbReference>
<dbReference type="Proteomes" id="UP001210925">
    <property type="component" value="Unassembled WGS sequence"/>
</dbReference>
<dbReference type="EMBL" id="JADGKB010000054">
    <property type="protein sequence ID" value="KAJ3256188.1"/>
    <property type="molecule type" value="Genomic_DNA"/>
</dbReference>
<evidence type="ECO:0000313" key="3">
    <source>
        <dbReference type="Proteomes" id="UP001210925"/>
    </source>
</evidence>
<name>A0AAD5UEW6_9FUNG</name>
<dbReference type="AlphaFoldDB" id="A0AAD5UEW6"/>
<keyword evidence="3" id="KW-1185">Reference proteome</keyword>
<proteinExistence type="predicted"/>
<protein>
    <recommendedName>
        <fullName evidence="1">FAS1 domain-containing protein</fullName>
    </recommendedName>
</protein>
<dbReference type="PANTHER" id="PTHR10900">
    <property type="entry name" value="PERIOSTIN-RELATED"/>
    <property type="match status" value="1"/>
</dbReference>
<accession>A0AAD5UEW6</accession>
<feature type="domain" description="FAS1" evidence="1">
    <location>
        <begin position="25"/>
        <end position="161"/>
    </location>
</feature>
<evidence type="ECO:0000313" key="2">
    <source>
        <dbReference type="EMBL" id="KAJ3256188.1"/>
    </source>
</evidence>
<dbReference type="InterPro" id="IPR000782">
    <property type="entry name" value="FAS1_domain"/>
</dbReference>
<evidence type="ECO:0000259" key="1">
    <source>
        <dbReference type="PROSITE" id="PS50213"/>
    </source>
</evidence>
<comment type="caution">
    <text evidence="2">The sequence shown here is derived from an EMBL/GenBank/DDBJ whole genome shotgun (WGS) entry which is preliminary data.</text>
</comment>
<dbReference type="PANTHER" id="PTHR10900:SF77">
    <property type="entry name" value="FI19380P1"/>
    <property type="match status" value="1"/>
</dbReference>
<dbReference type="SMART" id="SM00554">
    <property type="entry name" value="FAS1"/>
    <property type="match status" value="2"/>
</dbReference>
<dbReference type="PROSITE" id="PS50213">
    <property type="entry name" value="FAS1"/>
    <property type="match status" value="2"/>
</dbReference>
<dbReference type="InterPro" id="IPR050904">
    <property type="entry name" value="Adhesion/Biosynth-related"/>
</dbReference>
<feature type="domain" description="FAS1" evidence="1">
    <location>
        <begin position="165"/>
        <end position="302"/>
    </location>
</feature>
<dbReference type="Gene3D" id="2.30.180.10">
    <property type="entry name" value="FAS1 domain"/>
    <property type="match status" value="2"/>
</dbReference>
<organism evidence="2 3">
    <name type="scientific">Boothiomyces macroporosus</name>
    <dbReference type="NCBI Taxonomy" id="261099"/>
    <lineage>
        <taxon>Eukaryota</taxon>
        <taxon>Fungi</taxon>
        <taxon>Fungi incertae sedis</taxon>
        <taxon>Chytridiomycota</taxon>
        <taxon>Chytridiomycota incertae sedis</taxon>
        <taxon>Chytridiomycetes</taxon>
        <taxon>Rhizophydiales</taxon>
        <taxon>Terramycetaceae</taxon>
        <taxon>Boothiomyces</taxon>
    </lineage>
</organism>
<dbReference type="GO" id="GO:0005615">
    <property type="term" value="C:extracellular space"/>
    <property type="evidence" value="ECO:0007669"/>
    <property type="project" value="TreeGrafter"/>
</dbReference>